<reference evidence="2" key="2">
    <citation type="submission" date="2023-02" db="EMBL/GenBank/DDBJ databases">
        <authorList>
            <person name="Sun Q."/>
            <person name="Mori K."/>
        </authorList>
    </citation>
    <scope>NUCLEOTIDE SEQUENCE</scope>
    <source>
        <strain evidence="2">NBRC 112290</strain>
    </source>
</reference>
<reference evidence="2" key="1">
    <citation type="journal article" date="2014" name="Int. J. Syst. Evol. Microbiol.">
        <title>Complete genome sequence of Corynebacterium casei LMG S-19264T (=DSM 44701T), isolated from a smear-ripened cheese.</title>
        <authorList>
            <consortium name="US DOE Joint Genome Institute (JGI-PGF)"/>
            <person name="Walter F."/>
            <person name="Albersmeier A."/>
            <person name="Kalinowski J."/>
            <person name="Ruckert C."/>
        </authorList>
    </citation>
    <scope>NUCLEOTIDE SEQUENCE</scope>
    <source>
        <strain evidence="2">NBRC 112290</strain>
    </source>
</reference>
<evidence type="ECO:0000259" key="1">
    <source>
        <dbReference type="Pfam" id="PF13472"/>
    </source>
</evidence>
<comment type="caution">
    <text evidence="2">The sequence shown here is derived from an EMBL/GenBank/DDBJ whole genome shotgun (WGS) entry which is preliminary data.</text>
</comment>
<proteinExistence type="predicted"/>
<organism evidence="2 3">
    <name type="scientific">Litorihabitans aurantiacus</name>
    <dbReference type="NCBI Taxonomy" id="1930061"/>
    <lineage>
        <taxon>Bacteria</taxon>
        <taxon>Bacillati</taxon>
        <taxon>Actinomycetota</taxon>
        <taxon>Actinomycetes</taxon>
        <taxon>Micrococcales</taxon>
        <taxon>Beutenbergiaceae</taxon>
        <taxon>Litorihabitans</taxon>
    </lineage>
</organism>
<dbReference type="AlphaFoldDB" id="A0AA38CPB0"/>
<dbReference type="Pfam" id="PF13472">
    <property type="entry name" value="Lipase_GDSL_2"/>
    <property type="match status" value="1"/>
</dbReference>
<dbReference type="PROSITE" id="PS51257">
    <property type="entry name" value="PROKAR_LIPOPROTEIN"/>
    <property type="match status" value="1"/>
</dbReference>
<dbReference type="GO" id="GO:0016788">
    <property type="term" value="F:hydrolase activity, acting on ester bonds"/>
    <property type="evidence" value="ECO:0007669"/>
    <property type="project" value="InterPro"/>
</dbReference>
<dbReference type="SUPFAM" id="SSF52266">
    <property type="entry name" value="SGNH hydrolase"/>
    <property type="match status" value="1"/>
</dbReference>
<evidence type="ECO:0000313" key="2">
    <source>
        <dbReference type="EMBL" id="GMA31838.1"/>
    </source>
</evidence>
<name>A0AA38CPB0_9MICO</name>
<dbReference type="Gene3D" id="3.40.50.1110">
    <property type="entry name" value="SGNH hydrolase"/>
    <property type="match status" value="1"/>
</dbReference>
<dbReference type="InterPro" id="IPR013830">
    <property type="entry name" value="SGNH_hydro"/>
</dbReference>
<evidence type="ECO:0000313" key="3">
    <source>
        <dbReference type="Proteomes" id="UP001157161"/>
    </source>
</evidence>
<feature type="domain" description="SGNH hydrolase-type esterase" evidence="1">
    <location>
        <begin position="45"/>
        <end position="292"/>
    </location>
</feature>
<protein>
    <recommendedName>
        <fullName evidence="1">SGNH hydrolase-type esterase domain-containing protein</fullName>
    </recommendedName>
</protein>
<dbReference type="RefSeq" id="WP_284250588.1">
    <property type="nucleotide sequence ID" value="NZ_BSUM01000001.1"/>
</dbReference>
<gene>
    <name evidence="2" type="ORF">GCM10025875_18300</name>
</gene>
<dbReference type="Proteomes" id="UP001157161">
    <property type="component" value="Unassembled WGS sequence"/>
</dbReference>
<keyword evidence="3" id="KW-1185">Reference proteome</keyword>
<dbReference type="InterPro" id="IPR036514">
    <property type="entry name" value="SGNH_hydro_sf"/>
</dbReference>
<dbReference type="EMBL" id="BSUM01000001">
    <property type="protein sequence ID" value="GMA31838.1"/>
    <property type="molecule type" value="Genomic_DNA"/>
</dbReference>
<accession>A0AA38CPB0</accession>
<sequence>MRTGVAAAVVAAAVLGACTGPDEEPPAPITGETSPPFTGDLYLSIGDSWATGFRDAGGESGPTRDAFPQQVTDVLAARGEEVTLVNLACTGTLAAQALSQPGCDAENRAIDGHPYTGTQVEAALDVVAQHPGQVRLVTVVLGGNDLAPCLPDAADVVPPDSRDCLDRVVPEVADDLAQIATGLREALGPDVPVVGIGYPDLWLALGPTQPDVAAETLEVFRDQIDPALRAAFEDAGGSYVDLTATFDGYADPAITVPVAGEGAVPAPVAGICIATYYCSDRDTHPRPEGHRAIARDVVARS</sequence>